<sequence length="221" mass="24419">MYGYDYLSYILPAILLLLYAQYKVKSAYSEYSKIDSRTGLTGADVAEKILHSHGLYDVRINRIAGNLTDHYNPQTRELNLSDGVYSKTSIASLGIAAHEVGHAIQHQEGYTPLKLRSVLIPMANIGSNFGVYMVIMGLIFSRVLVNVGIIFFAASVLFTIVTLPVEFDASRRAQIELENYMGHEALIGSKKVLSAAALTYVASTVMAVLQLLRLLSISRKR</sequence>
<protein>
    <recommendedName>
        <fullName evidence="4">Neutral zinc metallopeptidase</fullName>
    </recommendedName>
</protein>
<keyword evidence="1" id="KW-1133">Transmembrane helix</keyword>
<dbReference type="OrthoDB" id="9784298at2"/>
<dbReference type="Proteomes" id="UP000192368">
    <property type="component" value="Unassembled WGS sequence"/>
</dbReference>
<keyword evidence="3" id="KW-1185">Reference proteome</keyword>
<dbReference type="Pfam" id="PF04298">
    <property type="entry name" value="Zn_peptidase_2"/>
    <property type="match status" value="1"/>
</dbReference>
<evidence type="ECO:0000256" key="1">
    <source>
        <dbReference type="SAM" id="Phobius"/>
    </source>
</evidence>
<keyword evidence="1" id="KW-0472">Membrane</keyword>
<dbReference type="PANTHER" id="PTHR36434">
    <property type="entry name" value="MEMBRANE PROTEASE YUGP-RELATED"/>
    <property type="match status" value="1"/>
</dbReference>
<dbReference type="AlphaFoldDB" id="A0A1W1UWX5"/>
<evidence type="ECO:0008006" key="4">
    <source>
        <dbReference type="Google" id="ProtNLM"/>
    </source>
</evidence>
<keyword evidence="1" id="KW-0812">Transmembrane</keyword>
<feature type="transmembrane region" description="Helical" evidence="1">
    <location>
        <begin position="143"/>
        <end position="163"/>
    </location>
</feature>
<dbReference type="RefSeq" id="WP_084230424.1">
    <property type="nucleotide sequence ID" value="NZ_FWWR01000009.1"/>
</dbReference>
<dbReference type="EMBL" id="FWWR01000009">
    <property type="protein sequence ID" value="SMB85291.1"/>
    <property type="molecule type" value="Genomic_DNA"/>
</dbReference>
<dbReference type="PANTHER" id="PTHR36434:SF1">
    <property type="entry name" value="MEMBRANE PROTEASE YUGP-RELATED"/>
    <property type="match status" value="1"/>
</dbReference>
<reference evidence="3" key="1">
    <citation type="submission" date="2017-04" db="EMBL/GenBank/DDBJ databases">
        <authorList>
            <person name="Varghese N."/>
            <person name="Submissions S."/>
        </authorList>
    </citation>
    <scope>NUCLEOTIDE SEQUENCE [LARGE SCALE GENOMIC DNA]</scope>
    <source>
        <strain evidence="3">DSM 20463</strain>
    </source>
</reference>
<evidence type="ECO:0000313" key="2">
    <source>
        <dbReference type="EMBL" id="SMB85291.1"/>
    </source>
</evidence>
<name>A0A1W1UWX5_PEPAS</name>
<accession>A0A1W1UWX5</accession>
<dbReference type="InterPro" id="IPR007395">
    <property type="entry name" value="Zn_peptidase_2"/>
</dbReference>
<organism evidence="2 3">
    <name type="scientific">Peptoniphilus asaccharolyticus DSM 20463</name>
    <dbReference type="NCBI Taxonomy" id="573058"/>
    <lineage>
        <taxon>Bacteria</taxon>
        <taxon>Bacillati</taxon>
        <taxon>Bacillota</taxon>
        <taxon>Tissierellia</taxon>
        <taxon>Tissierellales</taxon>
        <taxon>Peptoniphilaceae</taxon>
        <taxon>Peptoniphilus</taxon>
    </lineage>
</organism>
<dbReference type="STRING" id="573058.SAMN00017477_0777"/>
<feature type="transmembrane region" description="Helical" evidence="1">
    <location>
        <begin position="192"/>
        <end position="215"/>
    </location>
</feature>
<gene>
    <name evidence="2" type="ORF">SAMN00017477_0777</name>
</gene>
<evidence type="ECO:0000313" key="3">
    <source>
        <dbReference type="Proteomes" id="UP000192368"/>
    </source>
</evidence>
<feature type="transmembrane region" description="Helical" evidence="1">
    <location>
        <begin position="6"/>
        <end position="24"/>
    </location>
</feature>
<proteinExistence type="predicted"/>